<feature type="domain" description="DDH" evidence="1">
    <location>
        <begin position="24"/>
        <end position="163"/>
    </location>
</feature>
<dbReference type="KEGG" id="hcv:FTV88_2125"/>
<keyword evidence="3" id="KW-0378">Hydrolase</keyword>
<dbReference type="InterPro" id="IPR003156">
    <property type="entry name" value="DHHA1_dom"/>
</dbReference>
<dbReference type="InterPro" id="IPR038763">
    <property type="entry name" value="DHH_sf"/>
</dbReference>
<evidence type="ECO:0000313" key="4">
    <source>
        <dbReference type="Proteomes" id="UP000366051"/>
    </source>
</evidence>
<dbReference type="Pfam" id="PF01368">
    <property type="entry name" value="DHH"/>
    <property type="match status" value="1"/>
</dbReference>
<accession>A0A5Q2N2X1</accession>
<feature type="domain" description="DHHA1" evidence="2">
    <location>
        <begin position="249"/>
        <end position="327"/>
    </location>
</feature>
<gene>
    <name evidence="3" type="primary">nrnA</name>
    <name evidence="3" type="ORF">FTV88_2125</name>
</gene>
<dbReference type="PANTHER" id="PTHR47618:SF1">
    <property type="entry name" value="BIFUNCTIONAL OLIGORIBONUCLEASE AND PAP PHOSPHATASE NRNA"/>
    <property type="match status" value="1"/>
</dbReference>
<proteinExistence type="predicted"/>
<dbReference type="SUPFAM" id="SSF64182">
    <property type="entry name" value="DHH phosphoesterases"/>
    <property type="match status" value="1"/>
</dbReference>
<dbReference type="GO" id="GO:0003676">
    <property type="term" value="F:nucleic acid binding"/>
    <property type="evidence" value="ECO:0007669"/>
    <property type="project" value="InterPro"/>
</dbReference>
<evidence type="ECO:0000259" key="2">
    <source>
        <dbReference type="Pfam" id="PF02272"/>
    </source>
</evidence>
<dbReference type="Proteomes" id="UP000366051">
    <property type="component" value="Chromosome"/>
</dbReference>
<name>A0A5Q2N2X1_9FIRM</name>
<organism evidence="3 4">
    <name type="scientific">Heliorestis convoluta</name>
    <dbReference type="NCBI Taxonomy" id="356322"/>
    <lineage>
        <taxon>Bacteria</taxon>
        <taxon>Bacillati</taxon>
        <taxon>Bacillota</taxon>
        <taxon>Clostridia</taxon>
        <taxon>Eubacteriales</taxon>
        <taxon>Heliobacteriaceae</taxon>
        <taxon>Heliorestis</taxon>
    </lineage>
</organism>
<protein>
    <submittedName>
        <fullName evidence="3">Bifunctional oligoribonuclease/PAP phosphatase NrnA</fullName>
        <ecNumber evidence="3">3.1.-.-</ecNumber>
    </submittedName>
</protein>
<dbReference type="GO" id="GO:0016787">
    <property type="term" value="F:hydrolase activity"/>
    <property type="evidence" value="ECO:0007669"/>
    <property type="project" value="UniProtKB-KW"/>
</dbReference>
<dbReference type="Pfam" id="PF02272">
    <property type="entry name" value="DHHA1"/>
    <property type="match status" value="1"/>
</dbReference>
<keyword evidence="4" id="KW-1185">Reference proteome</keyword>
<evidence type="ECO:0000313" key="3">
    <source>
        <dbReference type="EMBL" id="QGG48223.1"/>
    </source>
</evidence>
<dbReference type="RefSeq" id="WP_162007983.1">
    <property type="nucleotide sequence ID" value="NZ_CP045875.1"/>
</dbReference>
<dbReference type="InterPro" id="IPR051319">
    <property type="entry name" value="Oligoribo/pAp-PDE_c-di-AMP_PDE"/>
</dbReference>
<evidence type="ECO:0000259" key="1">
    <source>
        <dbReference type="Pfam" id="PF01368"/>
    </source>
</evidence>
<dbReference type="InterPro" id="IPR001667">
    <property type="entry name" value="DDH_dom"/>
</dbReference>
<dbReference type="EMBL" id="CP045875">
    <property type="protein sequence ID" value="QGG48223.1"/>
    <property type="molecule type" value="Genomic_DNA"/>
</dbReference>
<reference evidence="4" key="1">
    <citation type="submission" date="2019-11" db="EMBL/GenBank/DDBJ databases">
        <title>Genome sequence of Heliorestis convoluta strain HH, an alkaliphilic and minimalistic phototrophic bacterium from a soda lake in Egypt.</title>
        <authorList>
            <person name="Dewey E.D."/>
            <person name="Stokes L.M."/>
            <person name="Burchell B.M."/>
            <person name="Shaffer K.N."/>
            <person name="Huntington A.M."/>
            <person name="Baker J.M."/>
            <person name="Nadendla S."/>
            <person name="Giglio M.G."/>
            <person name="Touchman J.W."/>
            <person name="Blankenship R.E."/>
            <person name="Madigan M.T."/>
            <person name="Sattley W.M."/>
        </authorList>
    </citation>
    <scope>NUCLEOTIDE SEQUENCE [LARGE SCALE GENOMIC DNA]</scope>
    <source>
        <strain evidence="4">HH</strain>
    </source>
</reference>
<dbReference type="EC" id="3.1.-.-" evidence="3"/>
<dbReference type="PANTHER" id="PTHR47618">
    <property type="entry name" value="BIFUNCTIONAL OLIGORIBONUCLEASE AND PAP PHOSPHATASE NRNA"/>
    <property type="match status" value="1"/>
</dbReference>
<dbReference type="Gene3D" id="3.90.1640.10">
    <property type="entry name" value="inorganic pyrophosphatase (n-terminal core)"/>
    <property type="match status" value="1"/>
</dbReference>
<dbReference type="Gene3D" id="3.10.310.30">
    <property type="match status" value="1"/>
</dbReference>
<dbReference type="AlphaFoldDB" id="A0A5Q2N2X1"/>
<sequence>MHRITGHGDKGAAIVAALNQARSVLLCVHQIPDGDALGSLSALLTTLQKQGKTVIAYCRDVVPQIYRFLPAMELVQQTFPEDASSIDVAVVMDCGDLERVCTNPDFLQNVAMLVNLDHHVGNPLFGHFNWVDTEAAATGEIIYQLHEMAGWPITADVATALYTSLMTDTGSFQFSNTTAYTLRLAAELREKGARIEEIRREVYESRTLRSLRLLQQALSTLQLSTNGKIAWIGVSLQDKERIGAIHEDFEGLISYPRTIKGVEVALLFREIEAGTVKVGLRSQSTIDVAAIARHWGGGGHRRAAGCTIKGTMAEAEQQLLAVVKECLDED</sequence>